<sequence>MAYDTSNGAQWEVSPEQIAAAKAEGKIGFETAPGTVAMLPIRSETADLLPFEWALYGIGAGALAFLGLRKKKAA</sequence>
<gene>
    <name evidence="2" type="ORF">GB928_014110</name>
</gene>
<evidence type="ECO:0000313" key="3">
    <source>
        <dbReference type="Proteomes" id="UP001177080"/>
    </source>
</evidence>
<dbReference type="EMBL" id="WHSC02000006">
    <property type="protein sequence ID" value="MDO6122323.1"/>
    <property type="molecule type" value="Genomic_DNA"/>
</dbReference>
<dbReference type="Proteomes" id="UP001177080">
    <property type="component" value="Unassembled WGS sequence"/>
</dbReference>
<comment type="caution">
    <text evidence="2">The sequence shown here is derived from an EMBL/GenBank/DDBJ whole genome shotgun (WGS) entry which is preliminary data.</text>
</comment>
<keyword evidence="1" id="KW-0812">Transmembrane</keyword>
<feature type="transmembrane region" description="Helical" evidence="1">
    <location>
        <begin position="48"/>
        <end position="68"/>
    </location>
</feature>
<keyword evidence="1" id="KW-0472">Membrane</keyword>
<keyword evidence="3" id="KW-1185">Reference proteome</keyword>
<evidence type="ECO:0000313" key="2">
    <source>
        <dbReference type="EMBL" id="MDO6122323.1"/>
    </source>
</evidence>
<accession>A0ABT8XF08</accession>
<dbReference type="RefSeq" id="WP_244760882.1">
    <property type="nucleotide sequence ID" value="NZ_JALJCJ010000002.1"/>
</dbReference>
<evidence type="ECO:0008006" key="4">
    <source>
        <dbReference type="Google" id="ProtNLM"/>
    </source>
</evidence>
<organism evidence="2 3">
    <name type="scientific">Shinella curvata</name>
    <dbReference type="NCBI Taxonomy" id="1817964"/>
    <lineage>
        <taxon>Bacteria</taxon>
        <taxon>Pseudomonadati</taxon>
        <taxon>Pseudomonadota</taxon>
        <taxon>Alphaproteobacteria</taxon>
        <taxon>Hyphomicrobiales</taxon>
        <taxon>Rhizobiaceae</taxon>
        <taxon>Shinella</taxon>
    </lineage>
</organism>
<evidence type="ECO:0000256" key="1">
    <source>
        <dbReference type="SAM" id="Phobius"/>
    </source>
</evidence>
<name>A0ABT8XF08_9HYPH</name>
<protein>
    <recommendedName>
        <fullName evidence="4">Secreted protein with PEP-CTERM sorting signal</fullName>
    </recommendedName>
</protein>
<reference evidence="2" key="1">
    <citation type="submission" date="2022-04" db="EMBL/GenBank/DDBJ databases">
        <title>Shinella lacus sp. nov., a novel member of the genus Shinella from water.</title>
        <authorList>
            <person name="Deng Y."/>
        </authorList>
    </citation>
    <scope>NUCLEOTIDE SEQUENCE</scope>
    <source>
        <strain evidence="2">JCM 31239</strain>
    </source>
</reference>
<keyword evidence="1" id="KW-1133">Transmembrane helix</keyword>
<proteinExistence type="predicted"/>